<dbReference type="InterPro" id="IPR050390">
    <property type="entry name" value="C5-Methyltransferase"/>
</dbReference>
<protein>
    <submittedName>
        <fullName evidence="10">Putative inactive DNA (Cytosine-5)-methyltransferase DRM3 isoform X2</fullName>
    </submittedName>
</protein>
<evidence type="ECO:0000313" key="10">
    <source>
        <dbReference type="EMBL" id="KAF7837660.1"/>
    </source>
</evidence>
<keyword evidence="11" id="KW-1185">Reference proteome</keyword>
<reference evidence="10" key="1">
    <citation type="submission" date="2020-09" db="EMBL/GenBank/DDBJ databases">
        <title>Genome-Enabled Discovery of Anthraquinone Biosynthesis in Senna tora.</title>
        <authorList>
            <person name="Kang S.-H."/>
            <person name="Pandey R.P."/>
            <person name="Lee C.-M."/>
            <person name="Sim J.-S."/>
            <person name="Jeong J.-T."/>
            <person name="Choi B.-S."/>
            <person name="Jung M."/>
            <person name="Ginzburg D."/>
            <person name="Zhao K."/>
            <person name="Won S.Y."/>
            <person name="Oh T.-J."/>
            <person name="Yu Y."/>
            <person name="Kim N.-H."/>
            <person name="Lee O.R."/>
            <person name="Lee T.-H."/>
            <person name="Bashyal P."/>
            <person name="Kim T.-S."/>
            <person name="Lee W.-H."/>
            <person name="Kawkins C."/>
            <person name="Kim C.-K."/>
            <person name="Kim J.S."/>
            <person name="Ahn B.O."/>
            <person name="Rhee S.Y."/>
            <person name="Sohng J.K."/>
        </authorList>
    </citation>
    <scope>NUCLEOTIDE SEQUENCE</scope>
    <source>
        <tissue evidence="10">Leaf</tissue>
    </source>
</reference>
<evidence type="ECO:0000256" key="2">
    <source>
        <dbReference type="ARBA" id="ARBA00022603"/>
    </source>
</evidence>
<keyword evidence="4" id="KW-0949">S-adenosyl-L-methionine</keyword>
<sequence length="695" mass="77773">MAGNLNTNCPSDMDGKTTLVPKTEVLDYELPSYTTCSRDVGDNVASSSGGNLRAFFIGMGFLPSLVDKVIEENGDRNADQLLETLFSYSAVQKSNSESSDSLDSLFDDKDPPEISTGIDPKEEPDELGEVNDDKRGSLLRMNFSAKEVDFAIQKLGDNASIHELVDVIVAAQIAKNVEKETDDIAIVYTKKEVNNEKLFGTMEKTLQLLEMGFSESEVSSAIEKLGTEVPISEHANCIIAEQNGIDYVAQYKCSTASTSCSMGIKEELYDTEVKTVNFSHEPSHSRDINLEGTSRGKRMKEECVDEFPGANSSMGYSNCVENNGSKRPKPECYDYSACQSVSPLDPDWVDEKVDIDDAGLPRLYRPNPSRCLNRVVAKPPYFFYGNIANISYDSWAKISQFLYALEPEFVHTQFFSAVSRREGYVHNLPAENRFPILPRPPMTIEDAIPYTKKWWPSWDSRKQLNYINCDISGISQHCERLARTLANSGGVVTSELKQDILHHCRALNLVWVGKNKLGPIDPEYLEVILGYPLNHTAEISIRERLNVLKYCFQTDTLGYHLSVLKPIFPDGLNMLSVFSGIGGAEVALHRLGIKIKNLVSIETSEAKRKVLKRWWHSSGQTGELVQIEDVQRLTSSKLDSMIKRFGGFDLVICQNPSSCSGSKSRGGQTHIAFDFSLFYEFVRVVQRVRSMCERR</sequence>
<evidence type="ECO:0000256" key="6">
    <source>
        <dbReference type="ARBA" id="ARBA00023125"/>
    </source>
</evidence>
<evidence type="ECO:0000256" key="8">
    <source>
        <dbReference type="SAM" id="MobiDB-lite"/>
    </source>
</evidence>
<dbReference type="GO" id="GO:0003677">
    <property type="term" value="F:DNA binding"/>
    <property type="evidence" value="ECO:0007669"/>
    <property type="project" value="UniProtKB-KW"/>
</dbReference>
<dbReference type="InterPro" id="IPR030380">
    <property type="entry name" value="SAM_MeTfrase_DRM"/>
</dbReference>
<keyword evidence="2 10" id="KW-0489">Methyltransferase</keyword>
<gene>
    <name evidence="10" type="ORF">G2W53_006142</name>
</gene>
<evidence type="ECO:0000256" key="7">
    <source>
        <dbReference type="ARBA" id="ARBA00023242"/>
    </source>
</evidence>
<dbReference type="GO" id="GO:0032259">
    <property type="term" value="P:methylation"/>
    <property type="evidence" value="ECO:0007669"/>
    <property type="project" value="UniProtKB-KW"/>
</dbReference>
<dbReference type="PROSITE" id="PS51680">
    <property type="entry name" value="SAM_MT_DRM"/>
    <property type="match status" value="1"/>
</dbReference>
<dbReference type="GO" id="GO:0008168">
    <property type="term" value="F:methyltransferase activity"/>
    <property type="evidence" value="ECO:0007669"/>
    <property type="project" value="UniProtKB-KW"/>
</dbReference>
<proteinExistence type="predicted"/>
<organism evidence="10 11">
    <name type="scientific">Senna tora</name>
    <dbReference type="NCBI Taxonomy" id="362788"/>
    <lineage>
        <taxon>Eukaryota</taxon>
        <taxon>Viridiplantae</taxon>
        <taxon>Streptophyta</taxon>
        <taxon>Embryophyta</taxon>
        <taxon>Tracheophyta</taxon>
        <taxon>Spermatophyta</taxon>
        <taxon>Magnoliopsida</taxon>
        <taxon>eudicotyledons</taxon>
        <taxon>Gunneridae</taxon>
        <taxon>Pentapetalae</taxon>
        <taxon>rosids</taxon>
        <taxon>fabids</taxon>
        <taxon>Fabales</taxon>
        <taxon>Fabaceae</taxon>
        <taxon>Caesalpinioideae</taxon>
        <taxon>Cassia clade</taxon>
        <taxon>Senna</taxon>
    </lineage>
</organism>
<evidence type="ECO:0000313" key="11">
    <source>
        <dbReference type="Proteomes" id="UP000634136"/>
    </source>
</evidence>
<feature type="domain" description="SAM-dependent MTase DRM-type" evidence="9">
    <location>
        <begin position="368"/>
        <end position="695"/>
    </location>
</feature>
<accession>A0A835CEI2</accession>
<name>A0A835CEI2_9FABA</name>
<evidence type="ECO:0000256" key="1">
    <source>
        <dbReference type="ARBA" id="ARBA00004123"/>
    </source>
</evidence>
<keyword evidence="3 10" id="KW-0808">Transferase</keyword>
<feature type="region of interest" description="Disordered" evidence="8">
    <location>
        <begin position="96"/>
        <end position="132"/>
    </location>
</feature>
<keyword evidence="7" id="KW-0539">Nucleus</keyword>
<evidence type="ECO:0000256" key="5">
    <source>
        <dbReference type="ARBA" id="ARBA00022737"/>
    </source>
</evidence>
<dbReference type="SUPFAM" id="SSF53335">
    <property type="entry name" value="S-adenosyl-L-methionine-dependent methyltransferases"/>
    <property type="match status" value="2"/>
</dbReference>
<dbReference type="InterPro" id="IPR029063">
    <property type="entry name" value="SAM-dependent_MTases_sf"/>
</dbReference>
<dbReference type="PANTHER" id="PTHR23068:SF11">
    <property type="entry name" value="INACTIVE DNA (CYTOSINE-5)-METHYLTRANSFERASE DRM3-RELATED"/>
    <property type="match status" value="1"/>
</dbReference>
<evidence type="ECO:0000259" key="9">
    <source>
        <dbReference type="PROSITE" id="PS51680"/>
    </source>
</evidence>
<dbReference type="EMBL" id="JAAIUW010000003">
    <property type="protein sequence ID" value="KAF7837660.1"/>
    <property type="molecule type" value="Genomic_DNA"/>
</dbReference>
<dbReference type="Gene3D" id="3.40.50.150">
    <property type="entry name" value="Vaccinia Virus protein VP39"/>
    <property type="match status" value="1"/>
</dbReference>
<keyword evidence="6" id="KW-0238">DNA-binding</keyword>
<dbReference type="PANTHER" id="PTHR23068">
    <property type="entry name" value="DNA CYTOSINE-5- -METHYLTRANSFERASE 3-RELATED"/>
    <property type="match status" value="1"/>
</dbReference>
<dbReference type="OrthoDB" id="641149at2759"/>
<dbReference type="Proteomes" id="UP000634136">
    <property type="component" value="Unassembled WGS sequence"/>
</dbReference>
<keyword evidence="5" id="KW-0677">Repeat</keyword>
<evidence type="ECO:0000256" key="3">
    <source>
        <dbReference type="ARBA" id="ARBA00022679"/>
    </source>
</evidence>
<comment type="caution">
    <text evidence="10">The sequence shown here is derived from an EMBL/GenBank/DDBJ whole genome shotgun (WGS) entry which is preliminary data.</text>
</comment>
<evidence type="ECO:0000256" key="4">
    <source>
        <dbReference type="ARBA" id="ARBA00022691"/>
    </source>
</evidence>
<comment type="subcellular location">
    <subcellularLocation>
        <location evidence="1">Nucleus</location>
    </subcellularLocation>
</comment>
<dbReference type="AlphaFoldDB" id="A0A835CEI2"/>
<dbReference type="GO" id="GO:0005634">
    <property type="term" value="C:nucleus"/>
    <property type="evidence" value="ECO:0007669"/>
    <property type="project" value="UniProtKB-SubCell"/>
</dbReference>